<reference evidence="5 6" key="1">
    <citation type="submission" date="2014-04" db="EMBL/GenBank/DDBJ databases">
        <authorList>
            <consortium name="DOE Joint Genome Institute"/>
            <person name="Kuo A."/>
            <person name="Gay G."/>
            <person name="Dore J."/>
            <person name="Kohler A."/>
            <person name="Nagy L.G."/>
            <person name="Floudas D."/>
            <person name="Copeland A."/>
            <person name="Barry K.W."/>
            <person name="Cichocki N."/>
            <person name="Veneault-Fourrey C."/>
            <person name="LaButti K."/>
            <person name="Lindquist E.A."/>
            <person name="Lipzen A."/>
            <person name="Lundell T."/>
            <person name="Morin E."/>
            <person name="Murat C."/>
            <person name="Sun H."/>
            <person name="Tunlid A."/>
            <person name="Henrissat B."/>
            <person name="Grigoriev I.V."/>
            <person name="Hibbett D.S."/>
            <person name="Martin F."/>
            <person name="Nordberg H.P."/>
            <person name="Cantor M.N."/>
            <person name="Hua S.X."/>
        </authorList>
    </citation>
    <scope>NUCLEOTIDE SEQUENCE [LARGE SCALE GENOMIC DNA]</scope>
    <source>
        <strain evidence="6">h7</strain>
    </source>
</reference>
<proteinExistence type="predicted"/>
<comment type="subcellular location">
    <subcellularLocation>
        <location evidence="1">Host cell</location>
    </subcellularLocation>
    <subcellularLocation>
        <location evidence="2">Secreted</location>
    </subcellularLocation>
</comment>
<keyword evidence="6" id="KW-1185">Reference proteome</keyword>
<protein>
    <recommendedName>
        <fullName evidence="4">Crinkler effector protein N-terminal domain-containing protein</fullName>
    </recommendedName>
</protein>
<evidence type="ECO:0000256" key="2">
    <source>
        <dbReference type="ARBA" id="ARBA00004613"/>
    </source>
</evidence>
<dbReference type="InterPro" id="IPR045379">
    <property type="entry name" value="Crinkler_N"/>
</dbReference>
<dbReference type="Pfam" id="PF20147">
    <property type="entry name" value="Crinkler"/>
    <property type="match status" value="1"/>
</dbReference>
<organism evidence="5 6">
    <name type="scientific">Hebeloma cylindrosporum</name>
    <dbReference type="NCBI Taxonomy" id="76867"/>
    <lineage>
        <taxon>Eukaryota</taxon>
        <taxon>Fungi</taxon>
        <taxon>Dikarya</taxon>
        <taxon>Basidiomycota</taxon>
        <taxon>Agaricomycotina</taxon>
        <taxon>Agaricomycetes</taxon>
        <taxon>Agaricomycetidae</taxon>
        <taxon>Agaricales</taxon>
        <taxon>Agaricineae</taxon>
        <taxon>Hymenogastraceae</taxon>
        <taxon>Hebeloma</taxon>
    </lineage>
</organism>
<gene>
    <name evidence="5" type="ORF">M413DRAFT_187569</name>
</gene>
<evidence type="ECO:0000256" key="3">
    <source>
        <dbReference type="ARBA" id="ARBA00022525"/>
    </source>
</evidence>
<evidence type="ECO:0000256" key="1">
    <source>
        <dbReference type="ARBA" id="ARBA00004340"/>
    </source>
</evidence>
<dbReference type="AlphaFoldDB" id="A0A0C3C6S5"/>
<reference evidence="6" key="2">
    <citation type="submission" date="2015-01" db="EMBL/GenBank/DDBJ databases">
        <title>Evolutionary Origins and Diversification of the Mycorrhizal Mutualists.</title>
        <authorList>
            <consortium name="DOE Joint Genome Institute"/>
            <consortium name="Mycorrhizal Genomics Consortium"/>
            <person name="Kohler A."/>
            <person name="Kuo A."/>
            <person name="Nagy L.G."/>
            <person name="Floudas D."/>
            <person name="Copeland A."/>
            <person name="Barry K.W."/>
            <person name="Cichocki N."/>
            <person name="Veneault-Fourrey C."/>
            <person name="LaButti K."/>
            <person name="Lindquist E.A."/>
            <person name="Lipzen A."/>
            <person name="Lundell T."/>
            <person name="Morin E."/>
            <person name="Murat C."/>
            <person name="Riley R."/>
            <person name="Ohm R."/>
            <person name="Sun H."/>
            <person name="Tunlid A."/>
            <person name="Henrissat B."/>
            <person name="Grigoriev I.V."/>
            <person name="Hibbett D.S."/>
            <person name="Martin F."/>
        </authorList>
    </citation>
    <scope>NUCLEOTIDE SEQUENCE [LARGE SCALE GENOMIC DNA]</scope>
    <source>
        <strain evidence="6">h7</strain>
    </source>
</reference>
<dbReference type="GO" id="GO:0043657">
    <property type="term" value="C:host cell"/>
    <property type="evidence" value="ECO:0007669"/>
    <property type="project" value="UniProtKB-SubCell"/>
</dbReference>
<dbReference type="GO" id="GO:0005576">
    <property type="term" value="C:extracellular region"/>
    <property type="evidence" value="ECO:0007669"/>
    <property type="project" value="UniProtKB-SubCell"/>
</dbReference>
<dbReference type="EMBL" id="KN831784">
    <property type="protein sequence ID" value="KIM39924.1"/>
    <property type="molecule type" value="Genomic_DNA"/>
</dbReference>
<evidence type="ECO:0000259" key="4">
    <source>
        <dbReference type="Pfam" id="PF20147"/>
    </source>
</evidence>
<sequence>MISKWSKNCTLSGKNDELELYGWILNVSATPFIAVVKRGGTVMHLQSAIKKAKENSLHGIDADQLKVWKVDTFSPVLRRRSDVLEVIPAHSFY</sequence>
<accession>A0A0C3C6S5</accession>
<feature type="domain" description="Crinkler effector protein N-terminal" evidence="4">
    <location>
        <begin position="18"/>
        <end position="71"/>
    </location>
</feature>
<name>A0A0C3C6S5_HEBCY</name>
<evidence type="ECO:0000313" key="6">
    <source>
        <dbReference type="Proteomes" id="UP000053424"/>
    </source>
</evidence>
<evidence type="ECO:0000313" key="5">
    <source>
        <dbReference type="EMBL" id="KIM39924.1"/>
    </source>
</evidence>
<dbReference type="HOGENOM" id="CLU_2399921_0_0_1"/>
<keyword evidence="3" id="KW-0964">Secreted</keyword>
<dbReference type="Proteomes" id="UP000053424">
    <property type="component" value="Unassembled WGS sequence"/>
</dbReference>
<dbReference type="OrthoDB" id="2427869at2759"/>